<dbReference type="EC" id="1.-.-.-" evidence="8"/>
<feature type="transmembrane region" description="Helical" evidence="7">
    <location>
        <begin position="60"/>
        <end position="90"/>
    </location>
</feature>
<keyword evidence="4 7" id="KW-0812">Transmembrane</keyword>
<evidence type="ECO:0000256" key="7">
    <source>
        <dbReference type="SAM" id="Phobius"/>
    </source>
</evidence>
<comment type="similarity">
    <text evidence="2">Belongs to the DoxX family.</text>
</comment>
<evidence type="ECO:0000313" key="8">
    <source>
        <dbReference type="EMBL" id="OXR45829.1"/>
    </source>
</evidence>
<evidence type="ECO:0000313" key="9">
    <source>
        <dbReference type="Proteomes" id="UP000215506"/>
    </source>
</evidence>
<keyword evidence="6 7" id="KW-0472">Membrane</keyword>
<evidence type="ECO:0000256" key="1">
    <source>
        <dbReference type="ARBA" id="ARBA00004651"/>
    </source>
</evidence>
<proteinExistence type="inferred from homology"/>
<dbReference type="PANTHER" id="PTHR33452">
    <property type="entry name" value="OXIDOREDUCTASE CATD-RELATED"/>
    <property type="match status" value="1"/>
</dbReference>
<dbReference type="InterPro" id="IPR051907">
    <property type="entry name" value="DoxX-like_oxidoreductase"/>
</dbReference>
<comment type="subcellular location">
    <subcellularLocation>
        <location evidence="1">Cell membrane</location>
        <topology evidence="1">Multi-pass membrane protein</topology>
    </subcellularLocation>
</comment>
<dbReference type="Pfam" id="PF07681">
    <property type="entry name" value="DoxX"/>
    <property type="match status" value="1"/>
</dbReference>
<dbReference type="AlphaFoldDB" id="A0A231HAH0"/>
<evidence type="ECO:0000256" key="4">
    <source>
        <dbReference type="ARBA" id="ARBA00022692"/>
    </source>
</evidence>
<feature type="transmembrane region" description="Helical" evidence="7">
    <location>
        <begin position="134"/>
        <end position="159"/>
    </location>
</feature>
<keyword evidence="3" id="KW-1003">Cell membrane</keyword>
<dbReference type="Proteomes" id="UP000215506">
    <property type="component" value="Unassembled WGS sequence"/>
</dbReference>
<reference evidence="8 9" key="1">
    <citation type="submission" date="2017-07" db="EMBL/GenBank/DDBJ databases">
        <title>First draft Genome Sequence of Nocardia cerradoensis isolated from human infection.</title>
        <authorList>
            <person name="Carrasco G."/>
        </authorList>
    </citation>
    <scope>NUCLEOTIDE SEQUENCE [LARGE SCALE GENOMIC DNA]</scope>
    <source>
        <strain evidence="8 9">CNM20130759</strain>
    </source>
</reference>
<feature type="transmembrane region" description="Helical" evidence="7">
    <location>
        <begin position="6"/>
        <end position="24"/>
    </location>
</feature>
<gene>
    <name evidence="8" type="primary">mhqP_3</name>
    <name evidence="8" type="ORF">B7C42_02121</name>
</gene>
<name>A0A231HAH0_9NOCA</name>
<protein>
    <submittedName>
        <fullName evidence="8">Putative oxidoreductase MhqP</fullName>
        <ecNumber evidence="8">1.-.-.-</ecNumber>
    </submittedName>
</protein>
<dbReference type="GO" id="GO:0005886">
    <property type="term" value="C:plasma membrane"/>
    <property type="evidence" value="ECO:0007669"/>
    <property type="project" value="UniProtKB-SubCell"/>
</dbReference>
<accession>A0A231HAH0</accession>
<comment type="caution">
    <text evidence="8">The sequence shown here is derived from an EMBL/GenBank/DDBJ whole genome shotgun (WGS) entry which is preliminary data.</text>
</comment>
<keyword evidence="5 7" id="KW-1133">Transmembrane helix</keyword>
<dbReference type="InterPro" id="IPR032808">
    <property type="entry name" value="DoxX"/>
</dbReference>
<evidence type="ECO:0000256" key="5">
    <source>
        <dbReference type="ARBA" id="ARBA00022989"/>
    </source>
</evidence>
<dbReference type="PANTHER" id="PTHR33452:SF1">
    <property type="entry name" value="INNER MEMBRANE PROTEIN YPHA-RELATED"/>
    <property type="match status" value="1"/>
</dbReference>
<dbReference type="GO" id="GO:0016491">
    <property type="term" value="F:oxidoreductase activity"/>
    <property type="evidence" value="ECO:0007669"/>
    <property type="project" value="UniProtKB-KW"/>
</dbReference>
<dbReference type="EMBL" id="NGAF01000003">
    <property type="protein sequence ID" value="OXR45829.1"/>
    <property type="molecule type" value="Genomic_DNA"/>
</dbReference>
<feature type="transmembrane region" description="Helical" evidence="7">
    <location>
        <begin position="102"/>
        <end position="122"/>
    </location>
</feature>
<evidence type="ECO:0000256" key="3">
    <source>
        <dbReference type="ARBA" id="ARBA00022475"/>
    </source>
</evidence>
<sequence>MHASDTALFLVRLVIGATMIAHGYNHWRGGGRIDGTARWFAGLGLRNGILQAWLSVVTEIGAGALLIVGLFTPLACAAIISVMLVAGLLAHRPNGFFVFKEGYEYVLVLAVTALATAMLGPGRFSLDHATDIEVVGWAGGAIAAGVAVIATAGLLATFWRPAPAPAQQPEPTA</sequence>
<keyword evidence="8" id="KW-0560">Oxidoreductase</keyword>
<evidence type="ECO:0000256" key="6">
    <source>
        <dbReference type="ARBA" id="ARBA00023136"/>
    </source>
</evidence>
<dbReference type="RefSeq" id="WP_039783437.1">
    <property type="nucleotide sequence ID" value="NZ_JAAXOR010000001.1"/>
</dbReference>
<organism evidence="8 9">
    <name type="scientific">Nocardia cerradoensis</name>
    <dbReference type="NCBI Taxonomy" id="85688"/>
    <lineage>
        <taxon>Bacteria</taxon>
        <taxon>Bacillati</taxon>
        <taxon>Actinomycetota</taxon>
        <taxon>Actinomycetes</taxon>
        <taxon>Mycobacteriales</taxon>
        <taxon>Nocardiaceae</taxon>
        <taxon>Nocardia</taxon>
    </lineage>
</organism>
<keyword evidence="9" id="KW-1185">Reference proteome</keyword>
<evidence type="ECO:0000256" key="2">
    <source>
        <dbReference type="ARBA" id="ARBA00006679"/>
    </source>
</evidence>